<dbReference type="SUPFAM" id="SSF48208">
    <property type="entry name" value="Six-hairpin glycosidases"/>
    <property type="match status" value="1"/>
</dbReference>
<dbReference type="RefSeq" id="WP_328987107.1">
    <property type="nucleotide sequence ID" value="NZ_CP121472.1"/>
</dbReference>
<dbReference type="Proteomes" id="UP001432180">
    <property type="component" value="Chromosome"/>
</dbReference>
<organism evidence="1 2">
    <name type="scientific">Thiorhodovibrio winogradskyi</name>
    <dbReference type="NCBI Taxonomy" id="77007"/>
    <lineage>
        <taxon>Bacteria</taxon>
        <taxon>Pseudomonadati</taxon>
        <taxon>Pseudomonadota</taxon>
        <taxon>Gammaproteobacteria</taxon>
        <taxon>Chromatiales</taxon>
        <taxon>Chromatiaceae</taxon>
        <taxon>Thiorhodovibrio</taxon>
    </lineage>
</organism>
<name>A0ABZ0SAG7_9GAMM</name>
<gene>
    <name evidence="1" type="ORF">Thiowin_01520</name>
</gene>
<proteinExistence type="predicted"/>
<evidence type="ECO:0000313" key="1">
    <source>
        <dbReference type="EMBL" id="WPL16555.1"/>
    </source>
</evidence>
<accession>A0ABZ0SAG7</accession>
<evidence type="ECO:0000313" key="2">
    <source>
        <dbReference type="Proteomes" id="UP001432180"/>
    </source>
</evidence>
<protein>
    <submittedName>
        <fullName evidence="1">Uncharacterized protein</fullName>
    </submittedName>
</protein>
<dbReference type="InterPro" id="IPR008928">
    <property type="entry name" value="6-hairpin_glycosidase_sf"/>
</dbReference>
<keyword evidence="2" id="KW-1185">Reference proteome</keyword>
<dbReference type="EMBL" id="CP121472">
    <property type="protein sequence ID" value="WPL16555.1"/>
    <property type="molecule type" value="Genomic_DNA"/>
</dbReference>
<reference evidence="1 2" key="1">
    <citation type="journal article" date="2023" name="Microorganisms">
        <title>Thiorhodovibrio frisius and Trv. litoralis spp. nov., Two Novel Members from a Clade of Fastidious Purple Sulfur Bacteria That Exhibit Unique Red-Shifted Light-Harvesting Capabilities.</title>
        <authorList>
            <person name="Methner A."/>
            <person name="Kuzyk S.B."/>
            <person name="Petersen J."/>
            <person name="Bauer S."/>
            <person name="Brinkmann H."/>
            <person name="Sichau K."/>
            <person name="Wanner G."/>
            <person name="Wolf J."/>
            <person name="Neumann-Schaal M."/>
            <person name="Henke P."/>
            <person name="Tank M."/>
            <person name="Sproer C."/>
            <person name="Bunk B."/>
            <person name="Overmann J."/>
        </authorList>
    </citation>
    <scope>NUCLEOTIDE SEQUENCE [LARGE SCALE GENOMIC DNA]</scope>
    <source>
        <strain evidence="1 2">DSM 6702</strain>
    </source>
</reference>
<sequence length="180" mass="19859">MPNRTSPRAPIQDRIPHLRAHTSAVALYGGRGWRALRYGLNLMVFSRILTGRAGLTPIELPPAVVRKKGVQEAPPRPRVLDAGRDGVLRDFAAGFAEVHALLFANLQTAGLLSPHRSARPGPAFQGIYLWDSAFIAPIWQHLDSDVAAEVLASVLAVLAVREGRWRRRTSAPMWCYNSRP</sequence>